<dbReference type="NCBIfam" id="NF001030">
    <property type="entry name" value="PRK00110.1"/>
    <property type="match status" value="1"/>
</dbReference>
<dbReference type="InterPro" id="IPR017856">
    <property type="entry name" value="Integrase-like_N"/>
</dbReference>
<dbReference type="AlphaFoldDB" id="A0A1G1WTQ1"/>
<proteinExistence type="inferred from homology"/>
<comment type="similarity">
    <text evidence="1 6">Belongs to the TACO1 family.</text>
</comment>
<evidence type="ECO:0000256" key="5">
    <source>
        <dbReference type="ARBA" id="ARBA00023163"/>
    </source>
</evidence>
<dbReference type="Proteomes" id="UP000179279">
    <property type="component" value="Unassembled WGS sequence"/>
</dbReference>
<feature type="domain" description="TACO1/YebC-like N-terminal" evidence="9">
    <location>
        <begin position="5"/>
        <end position="76"/>
    </location>
</feature>
<keyword evidence="3 6" id="KW-0805">Transcription regulation</keyword>
<feature type="domain" description="TACO1/YebC-like second and third" evidence="8">
    <location>
        <begin position="84"/>
        <end position="241"/>
    </location>
</feature>
<evidence type="ECO:0000256" key="3">
    <source>
        <dbReference type="ARBA" id="ARBA00023015"/>
    </source>
</evidence>
<dbReference type="Gene3D" id="3.30.70.980">
    <property type="match status" value="2"/>
</dbReference>
<dbReference type="Pfam" id="PF20772">
    <property type="entry name" value="TACO1_YebC_N"/>
    <property type="match status" value="1"/>
</dbReference>
<dbReference type="InterPro" id="IPR002876">
    <property type="entry name" value="Transcrip_reg_TACO1-like"/>
</dbReference>
<dbReference type="NCBIfam" id="NF009044">
    <property type="entry name" value="PRK12378.1"/>
    <property type="match status" value="1"/>
</dbReference>
<feature type="region of interest" description="Disordered" evidence="7">
    <location>
        <begin position="1"/>
        <end position="20"/>
    </location>
</feature>
<dbReference type="InterPro" id="IPR049083">
    <property type="entry name" value="TACO1_YebC_N"/>
</dbReference>
<evidence type="ECO:0000259" key="8">
    <source>
        <dbReference type="Pfam" id="PF01709"/>
    </source>
</evidence>
<dbReference type="Pfam" id="PF01709">
    <property type="entry name" value="Transcrip_reg"/>
    <property type="match status" value="1"/>
</dbReference>
<organism evidence="10 11">
    <name type="scientific">Candidatus Woykebacteria bacterium RIFCSPLOWO2_01_FULL_41_12</name>
    <dbReference type="NCBI Taxonomy" id="1802604"/>
    <lineage>
        <taxon>Bacteria</taxon>
        <taxon>Candidatus Woykeibacteriota</taxon>
    </lineage>
</organism>
<evidence type="ECO:0000313" key="10">
    <source>
        <dbReference type="EMBL" id="OGY30557.1"/>
    </source>
</evidence>
<dbReference type="GO" id="GO:0006355">
    <property type="term" value="P:regulation of DNA-templated transcription"/>
    <property type="evidence" value="ECO:0007669"/>
    <property type="project" value="UniProtKB-UniRule"/>
</dbReference>
<evidence type="ECO:0000256" key="7">
    <source>
        <dbReference type="SAM" id="MobiDB-lite"/>
    </source>
</evidence>
<keyword evidence="4 6" id="KW-0238">DNA-binding</keyword>
<evidence type="ECO:0000256" key="2">
    <source>
        <dbReference type="ARBA" id="ARBA00022490"/>
    </source>
</evidence>
<dbReference type="GO" id="GO:0005829">
    <property type="term" value="C:cytosol"/>
    <property type="evidence" value="ECO:0007669"/>
    <property type="project" value="TreeGrafter"/>
</dbReference>
<dbReference type="InterPro" id="IPR029072">
    <property type="entry name" value="YebC-like"/>
</dbReference>
<dbReference type="PANTHER" id="PTHR12532">
    <property type="entry name" value="TRANSLATIONAL ACTIVATOR OF CYTOCHROME C OXIDASE 1"/>
    <property type="match status" value="1"/>
</dbReference>
<evidence type="ECO:0000259" key="9">
    <source>
        <dbReference type="Pfam" id="PF20772"/>
    </source>
</evidence>
<dbReference type="InterPro" id="IPR026564">
    <property type="entry name" value="Transcrip_reg_TACO1-like_dom3"/>
</dbReference>
<dbReference type="EMBL" id="MHDA01000049">
    <property type="protein sequence ID" value="OGY30557.1"/>
    <property type="molecule type" value="Genomic_DNA"/>
</dbReference>
<dbReference type="Gene3D" id="1.10.10.200">
    <property type="match status" value="1"/>
</dbReference>
<comment type="caution">
    <text evidence="10">The sequence shown here is derived from an EMBL/GenBank/DDBJ whole genome shotgun (WGS) entry which is preliminary data.</text>
</comment>
<evidence type="ECO:0000256" key="4">
    <source>
        <dbReference type="ARBA" id="ARBA00023125"/>
    </source>
</evidence>
<dbReference type="NCBIfam" id="TIGR01033">
    <property type="entry name" value="YebC/PmpR family DNA-binding transcriptional regulator"/>
    <property type="match status" value="1"/>
</dbReference>
<dbReference type="PANTHER" id="PTHR12532:SF6">
    <property type="entry name" value="TRANSCRIPTIONAL REGULATORY PROTEIN YEBC-RELATED"/>
    <property type="match status" value="1"/>
</dbReference>
<dbReference type="GO" id="GO:0003677">
    <property type="term" value="F:DNA binding"/>
    <property type="evidence" value="ECO:0007669"/>
    <property type="project" value="UniProtKB-UniRule"/>
</dbReference>
<dbReference type="SUPFAM" id="SSF75625">
    <property type="entry name" value="YebC-like"/>
    <property type="match status" value="1"/>
</dbReference>
<keyword evidence="5 6" id="KW-0804">Transcription</keyword>
<dbReference type="HAMAP" id="MF_00693">
    <property type="entry name" value="Transcrip_reg_TACO1"/>
    <property type="match status" value="1"/>
</dbReference>
<sequence length="256" mass="27663">MSGHSKWSTIKRQKGVTDARRGQAFTKAANAITIAAREGAGGNPETNFKLRLAVEAAKNINMPKDNIERAIARGVGSGKEGSILEQVIYEGFGPKGVAVLVESVTDNRLRTAQEVRSAFDRSGGALGVPGSVTHLFKQIGEITVAFSGEKSQDDILLISADSGADDVDIFEKEALVYCSPNEVEKVKEGLSQRGLKIVEAKLSRKPISSVKIDDEKTADQVLSLVSKLEDLQDVQTVYANFDISEEILERNADIMK</sequence>
<protein>
    <recommendedName>
        <fullName evidence="6">Probable transcriptional regulatory protein A3A57_00385</fullName>
    </recommendedName>
</protein>
<accession>A0A1G1WTQ1</accession>
<evidence type="ECO:0000256" key="6">
    <source>
        <dbReference type="HAMAP-Rule" id="MF_00693"/>
    </source>
</evidence>
<keyword evidence="2 6" id="KW-0963">Cytoplasm</keyword>
<gene>
    <name evidence="10" type="ORF">A3A57_00385</name>
</gene>
<dbReference type="InterPro" id="IPR048300">
    <property type="entry name" value="TACO1_YebC-like_2nd/3rd_dom"/>
</dbReference>
<name>A0A1G1WTQ1_9BACT</name>
<evidence type="ECO:0000256" key="1">
    <source>
        <dbReference type="ARBA" id="ARBA00008724"/>
    </source>
</evidence>
<evidence type="ECO:0000313" key="11">
    <source>
        <dbReference type="Proteomes" id="UP000179279"/>
    </source>
</evidence>
<comment type="subcellular location">
    <subcellularLocation>
        <location evidence="6">Cytoplasm</location>
    </subcellularLocation>
</comment>
<reference evidence="10 11" key="1">
    <citation type="journal article" date="2016" name="Nat. Commun.">
        <title>Thousands of microbial genomes shed light on interconnected biogeochemical processes in an aquifer system.</title>
        <authorList>
            <person name="Anantharaman K."/>
            <person name="Brown C.T."/>
            <person name="Hug L.A."/>
            <person name="Sharon I."/>
            <person name="Castelle C.J."/>
            <person name="Probst A.J."/>
            <person name="Thomas B.C."/>
            <person name="Singh A."/>
            <person name="Wilkins M.J."/>
            <person name="Karaoz U."/>
            <person name="Brodie E.L."/>
            <person name="Williams K.H."/>
            <person name="Hubbard S.S."/>
            <person name="Banfield J.F."/>
        </authorList>
    </citation>
    <scope>NUCLEOTIDE SEQUENCE [LARGE SCALE GENOMIC DNA]</scope>
</reference>
<dbReference type="FunFam" id="1.10.10.200:FF:000002">
    <property type="entry name" value="Probable transcriptional regulatory protein CLM62_37755"/>
    <property type="match status" value="1"/>
</dbReference>